<accession>A0ABX4SPX3</accession>
<protein>
    <recommendedName>
        <fullName evidence="1">FRG domain-containing protein</fullName>
    </recommendedName>
</protein>
<comment type="caution">
    <text evidence="2">The sequence shown here is derived from an EMBL/GenBank/DDBJ whole genome shotgun (WGS) entry which is preliminary data.</text>
</comment>
<organism evidence="2 3">
    <name type="scientific">Pantoea endophytica</name>
    <dbReference type="NCBI Taxonomy" id="92488"/>
    <lineage>
        <taxon>Bacteria</taxon>
        <taxon>Pseudomonadati</taxon>
        <taxon>Pseudomonadota</taxon>
        <taxon>Gammaproteobacteria</taxon>
        <taxon>Enterobacterales</taxon>
        <taxon>Erwiniaceae</taxon>
        <taxon>Pantoea</taxon>
    </lineage>
</organism>
<dbReference type="SMART" id="SM00901">
    <property type="entry name" value="FRG"/>
    <property type="match status" value="1"/>
</dbReference>
<name>A0ABX4SPX3_9GAMM</name>
<evidence type="ECO:0000259" key="1">
    <source>
        <dbReference type="SMART" id="SM00901"/>
    </source>
</evidence>
<dbReference type="EMBL" id="PJRT01000020">
    <property type="protein sequence ID" value="PLR23213.1"/>
    <property type="molecule type" value="Genomic_DNA"/>
</dbReference>
<evidence type="ECO:0000313" key="2">
    <source>
        <dbReference type="EMBL" id="PLR23213.1"/>
    </source>
</evidence>
<sequence>MSDTQKNYIDHHFESADELWESLSPTRMYDHGRTPHVFYRGHADSEWSLLPNSLRDPSFKYHYLTTAPTEISHLLFNEMITLKYFAESCDRIGISIPNDSFNFRDQYLNHNSFYGGEFIDSPRNWPNPALYELMAIAQHHGVPTRLLDWSKSPYVALYFAASGALAKQEEKSWSDKKIALWVVKNYVTKGNDSLKFIDVPGAVSKHLRAQRGCFSIHPTLQFYPDIFNMIGLEKVNFESEGFYFHKYTLPVTQSARLLHLCNLIGFGAADLFPSADGAGRAIKDSQLKNNLVRKLNLNYDGTSKSSLLG</sequence>
<reference evidence="3" key="1">
    <citation type="submission" date="2017-12" db="EMBL/GenBank/DDBJ databases">
        <title>The genome sequence of Pantoea sp. 596.</title>
        <authorList>
            <person name="Gao J."/>
            <person name="Mao X."/>
            <person name="Sun J."/>
        </authorList>
    </citation>
    <scope>NUCLEOTIDE SEQUENCE [LARGE SCALE GENOMIC DNA]</scope>
    <source>
        <strain evidence="3">596</strain>
    </source>
</reference>
<evidence type="ECO:0000313" key="3">
    <source>
        <dbReference type="Proteomes" id="UP000234296"/>
    </source>
</evidence>
<dbReference type="InterPro" id="IPR014966">
    <property type="entry name" value="FRG-dom"/>
</dbReference>
<dbReference type="Pfam" id="PF08867">
    <property type="entry name" value="FRG"/>
    <property type="match status" value="1"/>
</dbReference>
<proteinExistence type="predicted"/>
<keyword evidence="3" id="KW-1185">Reference proteome</keyword>
<dbReference type="Proteomes" id="UP000234296">
    <property type="component" value="Unassembled WGS sequence"/>
</dbReference>
<feature type="domain" description="FRG" evidence="1">
    <location>
        <begin position="33"/>
        <end position="179"/>
    </location>
</feature>
<gene>
    <name evidence="2" type="ORF">PZBJ_13975</name>
</gene>
<dbReference type="RefSeq" id="WP_101762965.1">
    <property type="nucleotide sequence ID" value="NZ_PJRT01000020.1"/>
</dbReference>